<dbReference type="SUPFAM" id="SSF53927">
    <property type="entry name" value="Cytidine deaminase-like"/>
    <property type="match status" value="1"/>
</dbReference>
<dbReference type="PANTHER" id="PTHR38011:SF7">
    <property type="entry name" value="2,5-DIAMINO-6-RIBOSYLAMINO-4(3H)-PYRIMIDINONE 5'-PHOSPHATE REDUCTASE"/>
    <property type="match status" value="1"/>
</dbReference>
<evidence type="ECO:0000256" key="4">
    <source>
        <dbReference type="ARBA" id="ARBA00022619"/>
    </source>
</evidence>
<evidence type="ECO:0000256" key="5">
    <source>
        <dbReference type="ARBA" id="ARBA00022723"/>
    </source>
</evidence>
<dbReference type="InterPro" id="IPR016193">
    <property type="entry name" value="Cytidine_deaminase-like"/>
</dbReference>
<keyword evidence="8" id="KW-0521">NADP</keyword>
<dbReference type="PANTHER" id="PTHR38011">
    <property type="entry name" value="DIHYDROFOLATE REDUCTASE FAMILY PROTEIN (AFU_ORTHOLOGUE AFUA_8G06820)"/>
    <property type="match status" value="1"/>
</dbReference>
<dbReference type="InterPro" id="IPR002125">
    <property type="entry name" value="CMP_dCMP_dom"/>
</dbReference>
<reference evidence="12" key="1">
    <citation type="submission" date="2018-06" db="EMBL/GenBank/DDBJ databases">
        <authorList>
            <person name="Zhirakovskaya E."/>
        </authorList>
    </citation>
    <scope>NUCLEOTIDE SEQUENCE</scope>
</reference>
<dbReference type="EC" id="1.1.1.193" evidence="12"/>
<organism evidence="12">
    <name type="scientific">hydrothermal vent metagenome</name>
    <dbReference type="NCBI Taxonomy" id="652676"/>
    <lineage>
        <taxon>unclassified sequences</taxon>
        <taxon>metagenomes</taxon>
        <taxon>ecological metagenomes</taxon>
    </lineage>
</organism>
<dbReference type="NCBIfam" id="TIGR00227">
    <property type="entry name" value="ribD_Cterm"/>
    <property type="match status" value="1"/>
</dbReference>
<dbReference type="EC" id="3.5.4.26" evidence="12"/>
<keyword evidence="9 12" id="KW-0560">Oxidoreductase</keyword>
<dbReference type="Pfam" id="PF00383">
    <property type="entry name" value="dCMP_cyt_deam_1"/>
    <property type="match status" value="1"/>
</dbReference>
<dbReference type="Gene3D" id="3.40.140.10">
    <property type="entry name" value="Cytidine Deaminase, domain 2"/>
    <property type="match status" value="1"/>
</dbReference>
<evidence type="ECO:0000256" key="3">
    <source>
        <dbReference type="ARBA" id="ARBA00004910"/>
    </source>
</evidence>
<evidence type="ECO:0000313" key="12">
    <source>
        <dbReference type="EMBL" id="VAW44372.1"/>
    </source>
</evidence>
<dbReference type="PROSITE" id="PS00903">
    <property type="entry name" value="CYT_DCMP_DEAMINASES_1"/>
    <property type="match status" value="1"/>
</dbReference>
<dbReference type="PROSITE" id="PS51747">
    <property type="entry name" value="CYT_DCMP_DEAMINASES_2"/>
    <property type="match status" value="1"/>
</dbReference>
<comment type="pathway">
    <text evidence="2">Cofactor biosynthesis; riboflavin biosynthesis; 5-amino-6-(D-ribitylamino)uracil from GTP: step 2/4.</text>
</comment>
<name>A0A3B0VZ05_9ZZZZ</name>
<feature type="domain" description="CMP/dCMP-type deaminase" evidence="11">
    <location>
        <begin position="8"/>
        <end position="130"/>
    </location>
</feature>
<dbReference type="FunFam" id="3.40.140.10:FF:000025">
    <property type="entry name" value="Riboflavin biosynthesis protein RibD"/>
    <property type="match status" value="1"/>
</dbReference>
<dbReference type="CDD" id="cd01284">
    <property type="entry name" value="Riboflavin_deaminase-reductase"/>
    <property type="match status" value="1"/>
</dbReference>
<protein>
    <submittedName>
        <fullName evidence="12">Diaminohydroxyphosphoribosylaminopyrimidine deaminase / 5-amino-6-(5-phosphoribosylamino)uracil reductase</fullName>
        <ecNumber evidence="12">1.1.1.193</ecNumber>
        <ecNumber evidence="12">3.5.4.26</ecNumber>
    </submittedName>
</protein>
<dbReference type="Gene3D" id="3.40.430.10">
    <property type="entry name" value="Dihydrofolate Reductase, subunit A"/>
    <property type="match status" value="1"/>
</dbReference>
<dbReference type="InterPro" id="IPR011549">
    <property type="entry name" value="RibD_C"/>
</dbReference>
<dbReference type="SUPFAM" id="SSF53597">
    <property type="entry name" value="Dihydrofolate reductase-like"/>
    <property type="match status" value="1"/>
</dbReference>
<dbReference type="InterPro" id="IPR016192">
    <property type="entry name" value="APOBEC/CMP_deaminase_Zn-bd"/>
</dbReference>
<evidence type="ECO:0000259" key="11">
    <source>
        <dbReference type="PROSITE" id="PS51747"/>
    </source>
</evidence>
<dbReference type="InterPro" id="IPR004794">
    <property type="entry name" value="Eubact_RibD"/>
</dbReference>
<keyword evidence="10" id="KW-0511">Multifunctional enzyme</keyword>
<dbReference type="Pfam" id="PF01872">
    <property type="entry name" value="RibD_C"/>
    <property type="match status" value="1"/>
</dbReference>
<dbReference type="InterPro" id="IPR050765">
    <property type="entry name" value="Riboflavin_Biosynth_HTPR"/>
</dbReference>
<accession>A0A3B0VZ05</accession>
<proteinExistence type="predicted"/>
<dbReference type="AlphaFoldDB" id="A0A3B0VZ05"/>
<dbReference type="EMBL" id="UOFC01000001">
    <property type="protein sequence ID" value="VAW44372.1"/>
    <property type="molecule type" value="Genomic_DNA"/>
</dbReference>
<dbReference type="GO" id="GO:0008703">
    <property type="term" value="F:5-amino-6-(5-phosphoribosylamino)uracil reductase activity"/>
    <property type="evidence" value="ECO:0007669"/>
    <property type="project" value="UniProtKB-EC"/>
</dbReference>
<comment type="pathway">
    <text evidence="3">Cofactor biosynthesis; riboflavin biosynthesis; 5-amino-6-(D-ribitylamino)uracil from GTP: step 3/4.</text>
</comment>
<evidence type="ECO:0000256" key="6">
    <source>
        <dbReference type="ARBA" id="ARBA00022801"/>
    </source>
</evidence>
<gene>
    <name evidence="12" type="ORF">MNBD_GAMMA03-937</name>
</gene>
<keyword evidence="7" id="KW-0862">Zinc</keyword>
<evidence type="ECO:0000256" key="1">
    <source>
        <dbReference type="ARBA" id="ARBA00001947"/>
    </source>
</evidence>
<dbReference type="InterPro" id="IPR002734">
    <property type="entry name" value="RibDG_C"/>
</dbReference>
<comment type="cofactor">
    <cofactor evidence="1">
        <name>Zn(2+)</name>
        <dbReference type="ChEBI" id="CHEBI:29105"/>
    </cofactor>
</comment>
<keyword evidence="4" id="KW-0686">Riboflavin biosynthesis</keyword>
<dbReference type="GO" id="GO:0008835">
    <property type="term" value="F:diaminohydroxyphosphoribosylaminopyrimidine deaminase activity"/>
    <property type="evidence" value="ECO:0007669"/>
    <property type="project" value="UniProtKB-EC"/>
</dbReference>
<dbReference type="GO" id="GO:0050661">
    <property type="term" value="F:NADP binding"/>
    <property type="evidence" value="ECO:0007669"/>
    <property type="project" value="InterPro"/>
</dbReference>
<evidence type="ECO:0000256" key="9">
    <source>
        <dbReference type="ARBA" id="ARBA00023002"/>
    </source>
</evidence>
<dbReference type="InterPro" id="IPR024072">
    <property type="entry name" value="DHFR-like_dom_sf"/>
</dbReference>
<sequence length="390" mass="42168">MSVIEFSPVDQAYMQQALVLAKKGRYSVPPNPAVGCVLVKNDHVVGAGWHQRAGEPHAEQHALTQAQQQALGATAYVTLEPCSHFGRTAPCADALIEGGVKKVCIAMLDPNPLVSGQGVQRLEQAGIEVVVGMLEAEAQALNVGFVRRMEQGLPYVILKIASSLDGRTAMANGESQWITGKESRIEVHKLRAQCGAIVTGIGTVLADDPSLTVRLPEKIRLEMNLDGSSSSENQPLRVVLDPMLQMPSTAKMLRLEGNTLLVTSSITLKHQRERVAKFRELNCDVIGVSCQANRLDLPSVLQYLAKEAHINTVMVESGAMVAGAFLEEGLVDELHTFIAPCLLGDKAKPMFHLPNIHSMANKCQLTMDSMEILGDDIRLILKPIVSCKGS</sequence>
<dbReference type="GO" id="GO:0008270">
    <property type="term" value="F:zinc ion binding"/>
    <property type="evidence" value="ECO:0007669"/>
    <property type="project" value="InterPro"/>
</dbReference>
<evidence type="ECO:0000256" key="10">
    <source>
        <dbReference type="ARBA" id="ARBA00023268"/>
    </source>
</evidence>
<evidence type="ECO:0000256" key="2">
    <source>
        <dbReference type="ARBA" id="ARBA00004882"/>
    </source>
</evidence>
<keyword evidence="5" id="KW-0479">Metal-binding</keyword>
<evidence type="ECO:0000256" key="8">
    <source>
        <dbReference type="ARBA" id="ARBA00022857"/>
    </source>
</evidence>
<dbReference type="UniPathway" id="UPA00275">
    <property type="reaction ID" value="UER00401"/>
</dbReference>
<dbReference type="NCBIfam" id="TIGR00326">
    <property type="entry name" value="eubact_ribD"/>
    <property type="match status" value="1"/>
</dbReference>
<dbReference type="PIRSF" id="PIRSF006769">
    <property type="entry name" value="RibD"/>
    <property type="match status" value="1"/>
</dbReference>
<evidence type="ECO:0000256" key="7">
    <source>
        <dbReference type="ARBA" id="ARBA00022833"/>
    </source>
</evidence>
<dbReference type="GO" id="GO:0009231">
    <property type="term" value="P:riboflavin biosynthetic process"/>
    <property type="evidence" value="ECO:0007669"/>
    <property type="project" value="UniProtKB-UniPathway"/>
</dbReference>
<keyword evidence="6 12" id="KW-0378">Hydrolase</keyword>